<dbReference type="Pfam" id="PF03167">
    <property type="entry name" value="UDG"/>
    <property type="match status" value="1"/>
</dbReference>
<comment type="caution">
    <text evidence="5">The sequence shown here is derived from an EMBL/GenBank/DDBJ whole genome shotgun (WGS) entry which is preliminary data.</text>
</comment>
<dbReference type="PANTHER" id="PTHR12159">
    <property type="entry name" value="G/T AND G/U MISMATCH-SPECIFIC DNA GLYCOSYLASE"/>
    <property type="match status" value="1"/>
</dbReference>
<accession>A0ABW0ITJ1</accession>
<protein>
    <submittedName>
        <fullName evidence="5">Mismatch-specific DNA-glycosylase</fullName>
        <ecNumber evidence="5">3.2.2.-</ecNumber>
    </submittedName>
</protein>
<evidence type="ECO:0000256" key="2">
    <source>
        <dbReference type="ARBA" id="ARBA00022801"/>
    </source>
</evidence>
<evidence type="ECO:0000313" key="5">
    <source>
        <dbReference type="EMBL" id="MFC5421651.1"/>
    </source>
</evidence>
<keyword evidence="3" id="KW-0234">DNA repair</keyword>
<reference evidence="6" key="1">
    <citation type="journal article" date="2019" name="Int. J. Syst. Evol. Microbiol.">
        <title>The Global Catalogue of Microorganisms (GCM) 10K type strain sequencing project: providing services to taxonomists for standard genome sequencing and annotation.</title>
        <authorList>
            <consortium name="The Broad Institute Genomics Platform"/>
            <consortium name="The Broad Institute Genome Sequencing Center for Infectious Disease"/>
            <person name="Wu L."/>
            <person name="Ma J."/>
        </authorList>
    </citation>
    <scope>NUCLEOTIDE SEQUENCE [LARGE SCALE GENOMIC DNA]</scope>
    <source>
        <strain evidence="6">NCAIM B.01391</strain>
    </source>
</reference>
<evidence type="ECO:0000259" key="4">
    <source>
        <dbReference type="Pfam" id="PF03167"/>
    </source>
</evidence>
<sequence length="173" mass="18575">MSEDVLPDVLTAGLRVVFCGTQAGAVSARRGAYYAGPGNKFWKTLFETGLIPEPLGSSDFRELPRYGIGFTDVAKATSGPDTALMRHHVDSVRFLAKIREFAPAIVAFNGKRAAQAALGEEKGLKLAYGLQPSLLAGSRVFILPSTSGAASGYWSIEPWRELAALVKETSSRR</sequence>
<dbReference type="RefSeq" id="WP_377799935.1">
    <property type="nucleotide sequence ID" value="NZ_JBHSLW010000031.1"/>
</dbReference>
<feature type="domain" description="Uracil-DNA glycosylase-like" evidence="4">
    <location>
        <begin position="9"/>
        <end position="151"/>
    </location>
</feature>
<dbReference type="EC" id="3.2.2.-" evidence="5"/>
<keyword evidence="1" id="KW-0227">DNA damage</keyword>
<dbReference type="GO" id="GO:0016798">
    <property type="term" value="F:hydrolase activity, acting on glycosyl bonds"/>
    <property type="evidence" value="ECO:0007669"/>
    <property type="project" value="UniProtKB-KW"/>
</dbReference>
<evidence type="ECO:0000256" key="1">
    <source>
        <dbReference type="ARBA" id="ARBA00022763"/>
    </source>
</evidence>
<evidence type="ECO:0000313" key="6">
    <source>
        <dbReference type="Proteomes" id="UP001596053"/>
    </source>
</evidence>
<dbReference type="CDD" id="cd10028">
    <property type="entry name" value="UDG-F2_TDG_MUG"/>
    <property type="match status" value="1"/>
</dbReference>
<keyword evidence="6" id="KW-1185">Reference proteome</keyword>
<dbReference type="SUPFAM" id="SSF52141">
    <property type="entry name" value="Uracil-DNA glycosylase-like"/>
    <property type="match status" value="1"/>
</dbReference>
<keyword evidence="2 5" id="KW-0378">Hydrolase</keyword>
<dbReference type="Gene3D" id="3.40.470.10">
    <property type="entry name" value="Uracil-DNA glycosylase-like domain"/>
    <property type="match status" value="1"/>
</dbReference>
<gene>
    <name evidence="5" type="ORF">ACFPOB_19010</name>
</gene>
<dbReference type="InterPro" id="IPR036895">
    <property type="entry name" value="Uracil-DNA_glycosylase-like_sf"/>
</dbReference>
<proteinExistence type="predicted"/>
<dbReference type="EMBL" id="JBHSLW010000031">
    <property type="protein sequence ID" value="MFC5421651.1"/>
    <property type="molecule type" value="Genomic_DNA"/>
</dbReference>
<evidence type="ECO:0000256" key="3">
    <source>
        <dbReference type="ARBA" id="ARBA00023204"/>
    </source>
</evidence>
<dbReference type="PANTHER" id="PTHR12159:SF9">
    <property type="entry name" value="G_T MISMATCH-SPECIFIC THYMINE DNA GLYCOSYLASE"/>
    <property type="match status" value="1"/>
</dbReference>
<organism evidence="5 6">
    <name type="scientific">Bosea eneae</name>
    <dbReference type="NCBI Taxonomy" id="151454"/>
    <lineage>
        <taxon>Bacteria</taxon>
        <taxon>Pseudomonadati</taxon>
        <taxon>Pseudomonadota</taxon>
        <taxon>Alphaproteobacteria</taxon>
        <taxon>Hyphomicrobiales</taxon>
        <taxon>Boseaceae</taxon>
        <taxon>Bosea</taxon>
    </lineage>
</organism>
<dbReference type="InterPro" id="IPR015637">
    <property type="entry name" value="MUG/TDG"/>
</dbReference>
<keyword evidence="5" id="KW-0326">Glycosidase</keyword>
<dbReference type="InterPro" id="IPR005122">
    <property type="entry name" value="Uracil-DNA_glycosylase-like"/>
</dbReference>
<dbReference type="Proteomes" id="UP001596053">
    <property type="component" value="Unassembled WGS sequence"/>
</dbReference>
<name>A0ABW0ITJ1_9HYPH</name>